<dbReference type="InterPro" id="IPR000210">
    <property type="entry name" value="BTB/POZ_dom"/>
</dbReference>
<proteinExistence type="predicted"/>
<dbReference type="PANTHER" id="PTHR24410">
    <property type="entry name" value="HL07962P-RELATED"/>
    <property type="match status" value="1"/>
</dbReference>
<dbReference type="PANTHER" id="PTHR24410:SF23">
    <property type="entry name" value="BTB DOMAIN-CONTAINING PROTEIN-RELATED"/>
    <property type="match status" value="1"/>
</dbReference>
<feature type="domain" description="BTB" evidence="1">
    <location>
        <begin position="23"/>
        <end position="96"/>
    </location>
</feature>
<dbReference type="OrthoDB" id="408604at2759"/>
<name>A0A9N9EYB1_9GLOM</name>
<dbReference type="Pfam" id="PF00651">
    <property type="entry name" value="BTB"/>
    <property type="match status" value="1"/>
</dbReference>
<organism evidence="2 3">
    <name type="scientific">Funneliformis caledonium</name>
    <dbReference type="NCBI Taxonomy" id="1117310"/>
    <lineage>
        <taxon>Eukaryota</taxon>
        <taxon>Fungi</taxon>
        <taxon>Fungi incertae sedis</taxon>
        <taxon>Mucoromycota</taxon>
        <taxon>Glomeromycotina</taxon>
        <taxon>Glomeromycetes</taxon>
        <taxon>Glomerales</taxon>
        <taxon>Glomeraceae</taxon>
        <taxon>Funneliformis</taxon>
    </lineage>
</organism>
<dbReference type="InterPro" id="IPR051481">
    <property type="entry name" value="BTB-POZ/Galectin-3-binding"/>
</dbReference>
<protein>
    <submittedName>
        <fullName evidence="2">13102_t:CDS:1</fullName>
    </submittedName>
</protein>
<dbReference type="InterPro" id="IPR011333">
    <property type="entry name" value="SKP1/BTB/POZ_sf"/>
</dbReference>
<evidence type="ECO:0000313" key="3">
    <source>
        <dbReference type="Proteomes" id="UP000789570"/>
    </source>
</evidence>
<sequence length="114" mass="13305">MSTALLHFLQDDYNTILNYNEFSDTEILIGEEPYIRVFKAHSLILKIRSPYLRTALSDNWIKIENDVIKLQIPNISIDVFDIILKYLYTRNLDLSRYDIKTNIALLIAADELSP</sequence>
<dbReference type="AlphaFoldDB" id="A0A9N9EYB1"/>
<evidence type="ECO:0000259" key="1">
    <source>
        <dbReference type="PROSITE" id="PS50097"/>
    </source>
</evidence>
<dbReference type="EMBL" id="CAJVPQ010007378">
    <property type="protein sequence ID" value="CAG8696110.1"/>
    <property type="molecule type" value="Genomic_DNA"/>
</dbReference>
<gene>
    <name evidence="2" type="ORF">FCALED_LOCUS13229</name>
</gene>
<dbReference type="SUPFAM" id="SSF54695">
    <property type="entry name" value="POZ domain"/>
    <property type="match status" value="1"/>
</dbReference>
<dbReference type="CDD" id="cd18186">
    <property type="entry name" value="BTB_POZ_ZBTB_KLHL-like"/>
    <property type="match status" value="1"/>
</dbReference>
<evidence type="ECO:0000313" key="2">
    <source>
        <dbReference type="EMBL" id="CAG8696110.1"/>
    </source>
</evidence>
<dbReference type="Proteomes" id="UP000789570">
    <property type="component" value="Unassembled WGS sequence"/>
</dbReference>
<dbReference type="PROSITE" id="PS50097">
    <property type="entry name" value="BTB"/>
    <property type="match status" value="1"/>
</dbReference>
<comment type="caution">
    <text evidence="2">The sequence shown here is derived from an EMBL/GenBank/DDBJ whole genome shotgun (WGS) entry which is preliminary data.</text>
</comment>
<dbReference type="Gene3D" id="3.30.710.10">
    <property type="entry name" value="Potassium Channel Kv1.1, Chain A"/>
    <property type="match status" value="1"/>
</dbReference>
<reference evidence="2" key="1">
    <citation type="submission" date="2021-06" db="EMBL/GenBank/DDBJ databases">
        <authorList>
            <person name="Kallberg Y."/>
            <person name="Tangrot J."/>
            <person name="Rosling A."/>
        </authorList>
    </citation>
    <scope>NUCLEOTIDE SEQUENCE</scope>
    <source>
        <strain evidence="2">UK204</strain>
    </source>
</reference>
<accession>A0A9N9EYB1</accession>
<keyword evidence="3" id="KW-1185">Reference proteome</keyword>